<name>A0A139H403_9PEZI</name>
<gene>
    <name evidence="1" type="ORF">AC579_5375</name>
</gene>
<keyword evidence="2" id="KW-1185">Reference proteome</keyword>
<proteinExistence type="predicted"/>
<dbReference type="Proteomes" id="UP000073492">
    <property type="component" value="Unassembled WGS sequence"/>
</dbReference>
<accession>A0A139H403</accession>
<organism evidence="1 2">
    <name type="scientific">Pseudocercospora musae</name>
    <dbReference type="NCBI Taxonomy" id="113226"/>
    <lineage>
        <taxon>Eukaryota</taxon>
        <taxon>Fungi</taxon>
        <taxon>Dikarya</taxon>
        <taxon>Ascomycota</taxon>
        <taxon>Pezizomycotina</taxon>
        <taxon>Dothideomycetes</taxon>
        <taxon>Dothideomycetidae</taxon>
        <taxon>Mycosphaerellales</taxon>
        <taxon>Mycosphaerellaceae</taxon>
        <taxon>Pseudocercospora</taxon>
    </lineage>
</organism>
<evidence type="ECO:0000313" key="2">
    <source>
        <dbReference type="Proteomes" id="UP000073492"/>
    </source>
</evidence>
<protein>
    <submittedName>
        <fullName evidence="1">Uncharacterized protein</fullName>
    </submittedName>
</protein>
<sequence length="68" mass="7263">MAHIAALEGLGFNLIGAGLAATYGLGHDNIHHLMNIGALVVLKVQTLTTNLINEAGELRLTRKFVIEI</sequence>
<dbReference type="EMBL" id="LFZO01000799">
    <property type="protein sequence ID" value="KXS97142.1"/>
    <property type="molecule type" value="Genomic_DNA"/>
</dbReference>
<reference evidence="1 2" key="1">
    <citation type="submission" date="2015-07" db="EMBL/GenBank/DDBJ databases">
        <title>Comparative genomics of the Sigatoka disease complex on banana suggests a link between parallel evolutionary changes in Pseudocercospora fijiensis and Pseudocercospora eumusae and increased virulence on the banana host.</title>
        <authorList>
            <person name="Chang T.-C."/>
            <person name="Salvucci A."/>
            <person name="Crous P.W."/>
            <person name="Stergiopoulos I."/>
        </authorList>
    </citation>
    <scope>NUCLEOTIDE SEQUENCE [LARGE SCALE GENOMIC DNA]</scope>
    <source>
        <strain evidence="1 2">CBS 116634</strain>
    </source>
</reference>
<dbReference type="AlphaFoldDB" id="A0A139H403"/>
<comment type="caution">
    <text evidence="1">The sequence shown here is derived from an EMBL/GenBank/DDBJ whole genome shotgun (WGS) entry which is preliminary data.</text>
</comment>
<evidence type="ECO:0000313" key="1">
    <source>
        <dbReference type="EMBL" id="KXS97142.1"/>
    </source>
</evidence>